<evidence type="ECO:0000256" key="1">
    <source>
        <dbReference type="ARBA" id="ARBA00004651"/>
    </source>
</evidence>
<reference evidence="9" key="1">
    <citation type="submission" date="2019-11" db="EMBL/GenBank/DDBJ databases">
        <authorList>
            <person name="Feng L."/>
        </authorList>
    </citation>
    <scope>NUCLEOTIDE SEQUENCE</scope>
    <source>
        <strain evidence="9">AundefinedLFYP135</strain>
    </source>
</reference>
<feature type="binding site" evidence="7">
    <location>
        <position position="197"/>
    </location>
    <ligand>
        <name>Zn(2+)</name>
        <dbReference type="ChEBI" id="CHEBI:29105"/>
    </ligand>
</feature>
<keyword evidence="4 8" id="KW-0812">Transmembrane</keyword>
<dbReference type="InterPro" id="IPR004254">
    <property type="entry name" value="AdipoR/HlyIII-related"/>
</dbReference>
<feature type="transmembrane region" description="Helical" evidence="8">
    <location>
        <begin position="108"/>
        <end position="128"/>
    </location>
</feature>
<dbReference type="EMBL" id="CACRSL010000004">
    <property type="protein sequence ID" value="VYT21212.1"/>
    <property type="molecule type" value="Genomic_DNA"/>
</dbReference>
<organism evidence="9">
    <name type="scientific">uncultured Anaerotruncus sp</name>
    <dbReference type="NCBI Taxonomy" id="905011"/>
    <lineage>
        <taxon>Bacteria</taxon>
        <taxon>Bacillati</taxon>
        <taxon>Bacillota</taxon>
        <taxon>Clostridia</taxon>
        <taxon>Eubacteriales</taxon>
        <taxon>Oscillospiraceae</taxon>
        <taxon>Anaerotruncus</taxon>
        <taxon>environmental samples</taxon>
    </lineage>
</organism>
<evidence type="ECO:0000256" key="2">
    <source>
        <dbReference type="ARBA" id="ARBA00008488"/>
    </source>
</evidence>
<keyword evidence="7" id="KW-0479">Metal-binding</keyword>
<protein>
    <submittedName>
        <fullName evidence="9">Haemolysin-III related</fullName>
    </submittedName>
</protein>
<comment type="subcellular location">
    <subcellularLocation>
        <location evidence="1">Cell membrane</location>
        <topology evidence="1">Multi-pass membrane protein</topology>
    </subcellularLocation>
</comment>
<feature type="binding site" evidence="7">
    <location>
        <position position="66"/>
    </location>
    <ligand>
        <name>Zn(2+)</name>
        <dbReference type="ChEBI" id="CHEBI:29105"/>
    </ligand>
</feature>
<evidence type="ECO:0000256" key="3">
    <source>
        <dbReference type="ARBA" id="ARBA00022475"/>
    </source>
</evidence>
<dbReference type="GO" id="GO:0046872">
    <property type="term" value="F:metal ion binding"/>
    <property type="evidence" value="ECO:0007669"/>
    <property type="project" value="UniProtKB-KW"/>
</dbReference>
<evidence type="ECO:0000313" key="9">
    <source>
        <dbReference type="EMBL" id="VYT21212.1"/>
    </source>
</evidence>
<feature type="binding site" evidence="7">
    <location>
        <position position="193"/>
    </location>
    <ligand>
        <name>Zn(2+)</name>
        <dbReference type="ChEBI" id="CHEBI:29105"/>
    </ligand>
</feature>
<keyword evidence="3" id="KW-1003">Cell membrane</keyword>
<evidence type="ECO:0000256" key="6">
    <source>
        <dbReference type="ARBA" id="ARBA00023136"/>
    </source>
</evidence>
<feature type="transmembrane region" description="Helical" evidence="8">
    <location>
        <begin position="193"/>
        <end position="215"/>
    </location>
</feature>
<feature type="transmembrane region" description="Helical" evidence="8">
    <location>
        <begin position="84"/>
        <end position="102"/>
    </location>
</feature>
<feature type="transmembrane region" description="Helical" evidence="8">
    <location>
        <begin position="12"/>
        <end position="36"/>
    </location>
</feature>
<gene>
    <name evidence="9" type="ORF">AULFYP135_02065</name>
</gene>
<feature type="transmembrane region" description="Helical" evidence="8">
    <location>
        <begin position="135"/>
        <end position="155"/>
    </location>
</feature>
<keyword evidence="6 8" id="KW-0472">Membrane</keyword>
<sequence length="216" mass="23611">MSHYLQHARDPISSYTHFIGALLSVLGTGVLVAASISRQVGWMTGLSAAVFGLSLVALYATSATYHFVHGTDRVILRLRKLDHSMIYVLIAGSYTPMLLNLLQPPKSYLFTAVIWLCAVVGIAVKLFWFSAPRWFSTALYILMGWAIAFDLPSLGALPAGGIALLAAGGISYTIGGVMYAVKKPNISADFGFHELFHLFVMLGSFLHFLVVFFYIL</sequence>
<dbReference type="AlphaFoldDB" id="A0A6N2UWU7"/>
<comment type="similarity">
    <text evidence="2">Belongs to the UPF0073 (Hly-III) family.</text>
</comment>
<evidence type="ECO:0000256" key="4">
    <source>
        <dbReference type="ARBA" id="ARBA00022692"/>
    </source>
</evidence>
<evidence type="ECO:0000256" key="8">
    <source>
        <dbReference type="SAM" id="Phobius"/>
    </source>
</evidence>
<evidence type="ECO:0000256" key="7">
    <source>
        <dbReference type="PIRSR" id="PIRSR604254-1"/>
    </source>
</evidence>
<dbReference type="Pfam" id="PF03006">
    <property type="entry name" value="HlyIII"/>
    <property type="match status" value="1"/>
</dbReference>
<dbReference type="GO" id="GO:0140911">
    <property type="term" value="F:pore-forming activity"/>
    <property type="evidence" value="ECO:0007669"/>
    <property type="project" value="InterPro"/>
</dbReference>
<keyword evidence="7" id="KW-0862">Zinc</keyword>
<proteinExistence type="inferred from homology"/>
<evidence type="ECO:0000256" key="5">
    <source>
        <dbReference type="ARBA" id="ARBA00022989"/>
    </source>
</evidence>
<dbReference type="NCBIfam" id="TIGR01065">
    <property type="entry name" value="hlyIII"/>
    <property type="match status" value="1"/>
</dbReference>
<dbReference type="InterPro" id="IPR005744">
    <property type="entry name" value="Hy-lIII"/>
</dbReference>
<dbReference type="GO" id="GO:0005886">
    <property type="term" value="C:plasma membrane"/>
    <property type="evidence" value="ECO:0007669"/>
    <property type="project" value="UniProtKB-SubCell"/>
</dbReference>
<accession>A0A6N2UWU7</accession>
<name>A0A6N2UWU7_9FIRM</name>
<dbReference type="PANTHER" id="PTHR20855:SF3">
    <property type="entry name" value="LD03007P"/>
    <property type="match status" value="1"/>
</dbReference>
<feature type="transmembrane region" description="Helical" evidence="8">
    <location>
        <begin position="161"/>
        <end position="181"/>
    </location>
</feature>
<keyword evidence="5 8" id="KW-1133">Transmembrane helix</keyword>
<feature type="transmembrane region" description="Helical" evidence="8">
    <location>
        <begin position="42"/>
        <end position="63"/>
    </location>
</feature>
<dbReference type="PANTHER" id="PTHR20855">
    <property type="entry name" value="ADIPOR/PROGESTIN RECEPTOR-RELATED"/>
    <property type="match status" value="1"/>
</dbReference>